<evidence type="ECO:0000256" key="1">
    <source>
        <dbReference type="ARBA" id="ARBA00006601"/>
    </source>
</evidence>
<dbReference type="Gene3D" id="3.40.50.720">
    <property type="entry name" value="NAD(P)-binding Rossmann-like Domain"/>
    <property type="match status" value="2"/>
</dbReference>
<evidence type="ECO:0000256" key="3">
    <source>
        <dbReference type="SAM" id="Phobius"/>
    </source>
</evidence>
<dbReference type="SUPFAM" id="SSF52413">
    <property type="entry name" value="UDP-glucose/GDP-mannose dehydrogenase C-terminal domain"/>
    <property type="match status" value="1"/>
</dbReference>
<dbReference type="GO" id="GO:0000271">
    <property type="term" value="P:polysaccharide biosynthetic process"/>
    <property type="evidence" value="ECO:0007669"/>
    <property type="project" value="InterPro"/>
</dbReference>
<reference evidence="6 7" key="1">
    <citation type="submission" date="2017-06" db="EMBL/GenBank/DDBJ databases">
        <title>Genome of Fusarium nygamai isolate CS10214.</title>
        <authorList>
            <person name="Gardiner D.M."/>
            <person name="Obanor F."/>
            <person name="Kazan K."/>
        </authorList>
    </citation>
    <scope>NUCLEOTIDE SEQUENCE [LARGE SCALE GENOMIC DNA]</scope>
    <source>
        <strain evidence="6 7">CS10214</strain>
    </source>
</reference>
<evidence type="ECO:0000313" key="7">
    <source>
        <dbReference type="Proteomes" id="UP000236664"/>
    </source>
</evidence>
<dbReference type="InterPro" id="IPR001732">
    <property type="entry name" value="UDP-Glc/GDP-Man_DH_N"/>
</dbReference>
<dbReference type="NCBIfam" id="TIGR03026">
    <property type="entry name" value="NDP-sugDHase"/>
    <property type="match status" value="1"/>
</dbReference>
<evidence type="ECO:0008006" key="8">
    <source>
        <dbReference type="Google" id="ProtNLM"/>
    </source>
</evidence>
<organism evidence="6 7">
    <name type="scientific">Gibberella nygamai</name>
    <name type="common">Bean root rot disease fungus</name>
    <name type="synonym">Fusarium nygamai</name>
    <dbReference type="NCBI Taxonomy" id="42673"/>
    <lineage>
        <taxon>Eukaryota</taxon>
        <taxon>Fungi</taxon>
        <taxon>Dikarya</taxon>
        <taxon>Ascomycota</taxon>
        <taxon>Pezizomycotina</taxon>
        <taxon>Sordariomycetes</taxon>
        <taxon>Hypocreomycetidae</taxon>
        <taxon>Hypocreales</taxon>
        <taxon>Nectriaceae</taxon>
        <taxon>Fusarium</taxon>
        <taxon>Fusarium fujikuroi species complex</taxon>
    </lineage>
</organism>
<protein>
    <recommendedName>
        <fullName evidence="8">UDP-glucose/GDP-mannose dehydrogenase C-terminal domain-containing protein</fullName>
    </recommendedName>
</protein>
<dbReference type="Proteomes" id="UP000236664">
    <property type="component" value="Unassembled WGS sequence"/>
</dbReference>
<accession>A0A2K0WG66</accession>
<sequence>MPHKIEQPALEGNQVLAAKQDILVAVIGIGFVGTGLVSTFSTAYPVLGFDVSQKRVAEVAREFYTRPNTRFTTQESDLGQATHFLISVPTLLLPDKSVDLSYIKSALDVIRRWAKPQSTIVVESSVAVGMTRKLLGPLALSNGYFVGMSPERIDPGRTEPPMHSIPKVVSGLDDISPGSLNSITKLYQRVFDQVIPVSSPEVAEMTKLYENCQRMMGIAFANEMADACVSHNINPFEVCRAASTKPFGYMPFSPSLGVGGHCIPVNPYYLLLNNDFPLLQQAAERMHQRPKRIAYRILAELYADEHQIDSEILVPKRVLIVGIGFKAGQSHLVNSPGLALASELQRFAQVDVMFADSLVRQSQVPHIEKLPEESWNQECLGEFGMIVVAFRQVAMELGVLEGLRGVKVQMWCD</sequence>
<dbReference type="PANTHER" id="PTHR43491">
    <property type="entry name" value="UDP-N-ACETYL-D-MANNOSAMINE DEHYDROGENASE"/>
    <property type="match status" value="1"/>
</dbReference>
<dbReference type="SUPFAM" id="SSF51735">
    <property type="entry name" value="NAD(P)-binding Rossmann-fold domains"/>
    <property type="match status" value="1"/>
</dbReference>
<dbReference type="GO" id="GO:0016628">
    <property type="term" value="F:oxidoreductase activity, acting on the CH-CH group of donors, NAD or NADP as acceptor"/>
    <property type="evidence" value="ECO:0007669"/>
    <property type="project" value="InterPro"/>
</dbReference>
<evidence type="ECO:0000313" key="6">
    <source>
        <dbReference type="EMBL" id="PNP81265.1"/>
    </source>
</evidence>
<dbReference type="InterPro" id="IPR014026">
    <property type="entry name" value="UDP-Glc/GDP-Man_DH_dimer"/>
</dbReference>
<comment type="caution">
    <text evidence="6">The sequence shown here is derived from an EMBL/GenBank/DDBJ whole genome shotgun (WGS) entry which is preliminary data.</text>
</comment>
<dbReference type="InterPro" id="IPR008927">
    <property type="entry name" value="6-PGluconate_DH-like_C_sf"/>
</dbReference>
<dbReference type="PIRSF" id="PIRSF000124">
    <property type="entry name" value="UDPglc_GDPman_dh"/>
    <property type="match status" value="1"/>
</dbReference>
<feature type="transmembrane region" description="Helical" evidence="3">
    <location>
        <begin position="22"/>
        <end position="47"/>
    </location>
</feature>
<feature type="domain" description="UDP-glucose/GDP-mannose dehydrogenase N-terminal" evidence="5">
    <location>
        <begin position="24"/>
        <end position="175"/>
    </location>
</feature>
<dbReference type="Pfam" id="PF00984">
    <property type="entry name" value="UDPG_MGDP_dh"/>
    <property type="match status" value="1"/>
</dbReference>
<keyword evidence="7" id="KW-1185">Reference proteome</keyword>
<evidence type="ECO:0000259" key="5">
    <source>
        <dbReference type="Pfam" id="PF03721"/>
    </source>
</evidence>
<proteinExistence type="inferred from homology"/>
<dbReference type="PANTHER" id="PTHR43491:SF2">
    <property type="entry name" value="UDP-N-ACETYL-D-MANNOSAMINE DEHYDROGENASE"/>
    <property type="match status" value="1"/>
</dbReference>
<feature type="domain" description="UDP-glucose/GDP-mannose dehydrogenase dimerisation" evidence="4">
    <location>
        <begin position="202"/>
        <end position="271"/>
    </location>
</feature>
<keyword evidence="3" id="KW-0472">Membrane</keyword>
<dbReference type="OrthoDB" id="5059218at2759"/>
<dbReference type="Pfam" id="PF03721">
    <property type="entry name" value="UDPG_MGDP_dh_N"/>
    <property type="match status" value="1"/>
</dbReference>
<evidence type="ECO:0000259" key="4">
    <source>
        <dbReference type="Pfam" id="PF00984"/>
    </source>
</evidence>
<keyword evidence="3" id="KW-0812">Transmembrane</keyword>
<dbReference type="GO" id="GO:0051287">
    <property type="term" value="F:NAD binding"/>
    <property type="evidence" value="ECO:0007669"/>
    <property type="project" value="InterPro"/>
</dbReference>
<dbReference type="InterPro" id="IPR017476">
    <property type="entry name" value="UDP-Glc/GDP-Man"/>
</dbReference>
<evidence type="ECO:0000256" key="2">
    <source>
        <dbReference type="PIRNR" id="PIRNR000124"/>
    </source>
</evidence>
<dbReference type="EMBL" id="MTQA01000070">
    <property type="protein sequence ID" value="PNP81265.1"/>
    <property type="molecule type" value="Genomic_DNA"/>
</dbReference>
<dbReference type="InterPro" id="IPR036220">
    <property type="entry name" value="UDP-Glc/GDP-Man_DH_C_sf"/>
</dbReference>
<dbReference type="PIRSF" id="PIRSF500136">
    <property type="entry name" value="UDP_ManNAc_DH"/>
    <property type="match status" value="1"/>
</dbReference>
<dbReference type="AlphaFoldDB" id="A0A2K0WG66"/>
<dbReference type="STRING" id="42673.A0A2K0WG66"/>
<dbReference type="InterPro" id="IPR028359">
    <property type="entry name" value="UDP_ManNAc/GlcNAc_DH"/>
</dbReference>
<keyword evidence="3" id="KW-1133">Transmembrane helix</keyword>
<dbReference type="SUPFAM" id="SSF48179">
    <property type="entry name" value="6-phosphogluconate dehydrogenase C-terminal domain-like"/>
    <property type="match status" value="1"/>
</dbReference>
<dbReference type="GO" id="GO:0016616">
    <property type="term" value="F:oxidoreductase activity, acting on the CH-OH group of donors, NAD or NADP as acceptor"/>
    <property type="evidence" value="ECO:0007669"/>
    <property type="project" value="InterPro"/>
</dbReference>
<gene>
    <name evidence="6" type="ORF">FNYG_05297</name>
</gene>
<dbReference type="InterPro" id="IPR036291">
    <property type="entry name" value="NAD(P)-bd_dom_sf"/>
</dbReference>
<comment type="similarity">
    <text evidence="1 2">Belongs to the UDP-glucose/GDP-mannose dehydrogenase family.</text>
</comment>
<name>A0A2K0WG66_GIBNY</name>